<reference evidence="7 8" key="1">
    <citation type="submission" date="2015-03" db="EMBL/GenBank/DDBJ databases">
        <authorList>
            <consortium name="Pathogen Informatics"/>
            <person name="Murphy D."/>
        </authorList>
    </citation>
    <scope>NUCLEOTIDE SEQUENCE [LARGE SCALE GENOMIC DNA]</scope>
    <source>
        <strain evidence="7 8">FE82747</strain>
    </source>
</reference>
<comment type="similarity">
    <text evidence="4">Belongs to the bacterial secretin family.</text>
</comment>
<evidence type="ECO:0000256" key="4">
    <source>
        <dbReference type="RuleBase" id="RU004003"/>
    </source>
</evidence>
<evidence type="ECO:0000256" key="1">
    <source>
        <dbReference type="ARBA" id="ARBA00004370"/>
    </source>
</evidence>
<evidence type="ECO:0000313" key="8">
    <source>
        <dbReference type="Proteomes" id="UP000040841"/>
    </source>
</evidence>
<proteinExistence type="inferred from homology"/>
<evidence type="ECO:0000313" key="7">
    <source>
        <dbReference type="EMBL" id="CNI51419.1"/>
    </source>
</evidence>
<comment type="caution">
    <text evidence="7">The sequence shown here is derived from an EMBL/GenBank/DDBJ whole genome shotgun (WGS) entry which is preliminary data.</text>
</comment>
<keyword evidence="2" id="KW-0732">Signal</keyword>
<dbReference type="EMBL" id="CQBM01000011">
    <property type="protein sequence ID" value="CNI51419.1"/>
    <property type="molecule type" value="Genomic_DNA"/>
</dbReference>
<gene>
    <name evidence="7" type="primary">bfpB</name>
    <name evidence="7" type="ORF">ERS008502_03494</name>
</gene>
<dbReference type="Proteomes" id="UP000040841">
    <property type="component" value="Unassembled WGS sequence"/>
</dbReference>
<dbReference type="Pfam" id="PF00263">
    <property type="entry name" value="Secretin"/>
    <property type="match status" value="1"/>
</dbReference>
<protein>
    <submittedName>
        <fullName evidence="7">PilN family type IV pilus biogenesis protein</fullName>
    </submittedName>
</protein>
<dbReference type="GO" id="GO:0009306">
    <property type="term" value="P:protein secretion"/>
    <property type="evidence" value="ECO:0007669"/>
    <property type="project" value="InterPro"/>
</dbReference>
<evidence type="ECO:0000259" key="6">
    <source>
        <dbReference type="Pfam" id="PF00263"/>
    </source>
</evidence>
<evidence type="ECO:0000256" key="3">
    <source>
        <dbReference type="ARBA" id="ARBA00023136"/>
    </source>
</evidence>
<dbReference type="GO" id="GO:0016020">
    <property type="term" value="C:membrane"/>
    <property type="evidence" value="ECO:0007669"/>
    <property type="project" value="UniProtKB-SubCell"/>
</dbReference>
<feature type="region of interest" description="Disordered" evidence="5">
    <location>
        <begin position="231"/>
        <end position="251"/>
    </location>
</feature>
<dbReference type="InterPro" id="IPR004846">
    <property type="entry name" value="T2SS/T3SS_dom"/>
</dbReference>
<dbReference type="InterPro" id="IPR050810">
    <property type="entry name" value="Bact_Secretion_Sys_Channel"/>
</dbReference>
<comment type="subcellular location">
    <subcellularLocation>
        <location evidence="1">Membrane</location>
    </subcellularLocation>
</comment>
<dbReference type="PANTHER" id="PTHR30332:SF24">
    <property type="entry name" value="SECRETIN GSPD-RELATED"/>
    <property type="match status" value="1"/>
</dbReference>
<feature type="domain" description="Type II/III secretion system secretin-like" evidence="6">
    <location>
        <begin position="386"/>
        <end position="557"/>
    </location>
</feature>
<organism evidence="7 8">
    <name type="scientific">Yersinia mollaretii</name>
    <dbReference type="NCBI Taxonomy" id="33060"/>
    <lineage>
        <taxon>Bacteria</taxon>
        <taxon>Pseudomonadati</taxon>
        <taxon>Pseudomonadota</taxon>
        <taxon>Gammaproteobacteria</taxon>
        <taxon>Enterobacterales</taxon>
        <taxon>Yersiniaceae</taxon>
        <taxon>Yersinia</taxon>
    </lineage>
</organism>
<dbReference type="PANTHER" id="PTHR30332">
    <property type="entry name" value="PROBABLE GENERAL SECRETION PATHWAY PROTEIN D"/>
    <property type="match status" value="1"/>
</dbReference>
<dbReference type="RefSeq" id="WP_080984667.1">
    <property type="nucleotide sequence ID" value="NZ_CABHYS010000025.1"/>
</dbReference>
<keyword evidence="3" id="KW-0472">Membrane</keyword>
<dbReference type="AlphaFoldDB" id="A0AA36LRF5"/>
<sequence>MLNTKITVLLSCMTLAGCSSTTYDNATNQNKDALQRTEKLTKMAEKPMPKADTSVVPVRSGVYLGATAMKRQSGQVLPASVERDGIRLATPDAQSLMAIGDLIFETTGIPVSFSSDIYQVKSIPVAAAAPTAAPSTEAGAIAAALDAALPKAINAPQNAEVPTVFAGKVPNISREKMRINYNGSLSGFLNTTAAYYDIGWSYHDGRIQFSRNITRTFKLASMPTVLDSSASMTGGLTGKESDKGSSMNAGSTQTSSIKVKLDFWKELEANLKNSIGDNGTYTVSPTNTSITVTAPASVVDRVGRQIQEANKQLLRQVAIKVDVYRFNVARDSNWQFDLTAQFKTGVAQYGVGSTAMLSDGSNLVGSLTSSITGGRFDGSKAVLNMLEQNGDVSVVTTANVTTMSGQPVPVQVSNSRGYVSAVKVEMNDNKTTTTAESSMVTAGFSMNILPNVMDDGKVLMQYNMNISTLVGKDNGFETVIIDNNGTKMQLPNVDQRSFIQSGMVNNGSTLVMAGFEQVLNNASDSGQGSANFKLLGGKRAGQQTREILVICITPVVLDHTAELASLN</sequence>
<name>A0AA36LRF5_YERMO</name>
<dbReference type="PROSITE" id="PS51257">
    <property type="entry name" value="PROKAR_LIPOPROTEIN"/>
    <property type="match status" value="1"/>
</dbReference>
<evidence type="ECO:0000256" key="5">
    <source>
        <dbReference type="SAM" id="MobiDB-lite"/>
    </source>
</evidence>
<accession>A0AA36LRF5</accession>
<evidence type="ECO:0000256" key="2">
    <source>
        <dbReference type="ARBA" id="ARBA00022729"/>
    </source>
</evidence>